<evidence type="ECO:0000313" key="4">
    <source>
        <dbReference type="Ensembl" id="ENSNGAP00000024357.1"/>
    </source>
</evidence>
<dbReference type="InterPro" id="IPR002110">
    <property type="entry name" value="Ankyrin_rpt"/>
</dbReference>
<evidence type="ECO:0000256" key="3">
    <source>
        <dbReference type="PROSITE-ProRule" id="PRU00023"/>
    </source>
</evidence>
<dbReference type="Proteomes" id="UP000694381">
    <property type="component" value="Unassembled WGS sequence"/>
</dbReference>
<sequence>MERAVEQLNRLTGSLRHALTVELPEDNETAVYTLMPVVMADQHRSVSELLSNSKFDVSYAFERVKRSLLHIAANCGSVECLVLLLKKGANPDYQDISGCTPLHLAARNGKLLLYSPDCPPASASECWHYRCIHWLAVNGRTELLHDLVQHVSDMDVEDAMGQTALHVACQNGHKMVNSSMNTLNEVHVFVLKMFEFRKLFTSHVWEHALLQQNISYVV</sequence>
<keyword evidence="5" id="KW-1185">Reference proteome</keyword>
<evidence type="ECO:0000313" key="5">
    <source>
        <dbReference type="Proteomes" id="UP000694381"/>
    </source>
</evidence>
<dbReference type="PANTHER" id="PTHR24189">
    <property type="entry name" value="MYOTROPHIN"/>
    <property type="match status" value="1"/>
</dbReference>
<dbReference type="GeneTree" id="ENSGT00940000155839"/>
<dbReference type="PROSITE" id="PS50297">
    <property type="entry name" value="ANK_REP_REGION"/>
    <property type="match status" value="1"/>
</dbReference>
<keyword evidence="2 3" id="KW-0040">ANK repeat</keyword>
<name>A0A8C6RY47_NANGA</name>
<dbReference type="PROSITE" id="PS50088">
    <property type="entry name" value="ANK_REPEAT"/>
    <property type="match status" value="1"/>
</dbReference>
<evidence type="ECO:0000256" key="2">
    <source>
        <dbReference type="ARBA" id="ARBA00023043"/>
    </source>
</evidence>
<accession>A0A8C6RY47</accession>
<dbReference type="Ensembl" id="ENSNGAT00000030063.1">
    <property type="protein sequence ID" value="ENSNGAP00000024357.1"/>
    <property type="gene ID" value="ENSNGAG00000022645.1"/>
</dbReference>
<dbReference type="FunFam" id="1.25.40.20:FF:000319">
    <property type="entry name" value="E3 ubiquitin-protein ligase HACE1 isoform X4"/>
    <property type="match status" value="1"/>
</dbReference>
<reference evidence="4" key="2">
    <citation type="submission" date="2025-09" db="UniProtKB">
        <authorList>
            <consortium name="Ensembl"/>
        </authorList>
    </citation>
    <scope>IDENTIFICATION</scope>
</reference>
<dbReference type="OMA" id="SASECWH"/>
<dbReference type="InterPro" id="IPR050745">
    <property type="entry name" value="Multifunctional_regulatory"/>
</dbReference>
<evidence type="ECO:0000256" key="1">
    <source>
        <dbReference type="ARBA" id="ARBA00022737"/>
    </source>
</evidence>
<dbReference type="Pfam" id="PF12796">
    <property type="entry name" value="Ank_2"/>
    <property type="match status" value="1"/>
</dbReference>
<proteinExistence type="predicted"/>
<dbReference type="Gene3D" id="1.25.40.20">
    <property type="entry name" value="Ankyrin repeat-containing domain"/>
    <property type="match status" value="1"/>
</dbReference>
<dbReference type="SUPFAM" id="SSF48403">
    <property type="entry name" value="Ankyrin repeat"/>
    <property type="match status" value="1"/>
</dbReference>
<feature type="repeat" description="ANK" evidence="3">
    <location>
        <begin position="64"/>
        <end position="96"/>
    </location>
</feature>
<keyword evidence="1" id="KW-0677">Repeat</keyword>
<reference evidence="4" key="1">
    <citation type="submission" date="2025-08" db="UniProtKB">
        <authorList>
            <consortium name="Ensembl"/>
        </authorList>
    </citation>
    <scope>IDENTIFICATION</scope>
</reference>
<organism evidence="4 5">
    <name type="scientific">Nannospalax galili</name>
    <name type="common">Northern Israeli blind subterranean mole rat</name>
    <name type="synonym">Spalax galili</name>
    <dbReference type="NCBI Taxonomy" id="1026970"/>
    <lineage>
        <taxon>Eukaryota</taxon>
        <taxon>Metazoa</taxon>
        <taxon>Chordata</taxon>
        <taxon>Craniata</taxon>
        <taxon>Vertebrata</taxon>
        <taxon>Euteleostomi</taxon>
        <taxon>Mammalia</taxon>
        <taxon>Eutheria</taxon>
        <taxon>Euarchontoglires</taxon>
        <taxon>Glires</taxon>
        <taxon>Rodentia</taxon>
        <taxon>Myomorpha</taxon>
        <taxon>Muroidea</taxon>
        <taxon>Spalacidae</taxon>
        <taxon>Spalacinae</taxon>
        <taxon>Nannospalax</taxon>
    </lineage>
</organism>
<dbReference type="Pfam" id="PF13637">
    <property type="entry name" value="Ank_4"/>
    <property type="match status" value="1"/>
</dbReference>
<dbReference type="PANTHER" id="PTHR24189:SF50">
    <property type="entry name" value="ANKYRIN REPEAT AND SOCS BOX PROTEIN 2"/>
    <property type="match status" value="1"/>
</dbReference>
<dbReference type="SMART" id="SM00248">
    <property type="entry name" value="ANK"/>
    <property type="match status" value="3"/>
</dbReference>
<protein>
    <submittedName>
        <fullName evidence="4">E3 ubiquitin-protein ligase HACE1</fullName>
    </submittedName>
</protein>
<dbReference type="AlphaFoldDB" id="A0A8C6RY47"/>
<gene>
    <name evidence="4" type="primary">LOC103737032</name>
</gene>
<dbReference type="InterPro" id="IPR036770">
    <property type="entry name" value="Ankyrin_rpt-contain_sf"/>
</dbReference>